<dbReference type="CDD" id="cd19941">
    <property type="entry name" value="TIL"/>
    <property type="match status" value="1"/>
</dbReference>
<dbReference type="Gene3D" id="2.10.25.10">
    <property type="entry name" value="Laminin"/>
    <property type="match status" value="1"/>
</dbReference>
<dbReference type="InterPro" id="IPR052749">
    <property type="entry name" value="Alpha-tectorin"/>
</dbReference>
<sequence length="236" mass="26471">MAATCPPEQTWEECAFDCENSCQSLKTDLEDNGMCDGEKCASGCVKTTCQLPLVARDAESCVKPEECTCKLRTGFVLAPGQVVTNGCEKCQCLNNTLICSTILECKTPPEIEQIVVPPKPVMRTFMEETEMPTTAPKVTTSFPRGLVLELTTPACSYWSRWIDKSKPKKSKKYGEKEDTRPYMLKQTEGFCKNINERALPHMCRKRCAPQSQTCSMGLRYDDLAGHTIRRIPSFNR</sequence>
<evidence type="ECO:0000313" key="2">
    <source>
        <dbReference type="EMBL" id="GBO26108.1"/>
    </source>
</evidence>
<dbReference type="AlphaFoldDB" id="A0A4Y2VPP4"/>
<proteinExistence type="predicted"/>
<comment type="caution">
    <text evidence="3">The sequence shown here is derived from an EMBL/GenBank/DDBJ whole genome shotgun (WGS) entry which is preliminary data.</text>
</comment>
<dbReference type="EMBL" id="BGPR01050293">
    <property type="protein sequence ID" value="GBO27315.1"/>
    <property type="molecule type" value="Genomic_DNA"/>
</dbReference>
<keyword evidence="4" id="KW-1185">Reference proteome</keyword>
<evidence type="ECO:0000313" key="4">
    <source>
        <dbReference type="Proteomes" id="UP000499080"/>
    </source>
</evidence>
<feature type="domain" description="TIL" evidence="1">
    <location>
        <begin position="5"/>
        <end position="67"/>
    </location>
</feature>
<evidence type="ECO:0000313" key="3">
    <source>
        <dbReference type="EMBL" id="GBO27315.1"/>
    </source>
</evidence>
<dbReference type="PANTHER" id="PTHR46160">
    <property type="entry name" value="ALPHA-TECTORIN-RELATED"/>
    <property type="match status" value="1"/>
</dbReference>
<organism evidence="3 4">
    <name type="scientific">Araneus ventricosus</name>
    <name type="common">Orbweaver spider</name>
    <name type="synonym">Epeira ventricosa</name>
    <dbReference type="NCBI Taxonomy" id="182803"/>
    <lineage>
        <taxon>Eukaryota</taxon>
        <taxon>Metazoa</taxon>
        <taxon>Ecdysozoa</taxon>
        <taxon>Arthropoda</taxon>
        <taxon>Chelicerata</taxon>
        <taxon>Arachnida</taxon>
        <taxon>Araneae</taxon>
        <taxon>Araneomorphae</taxon>
        <taxon>Entelegynae</taxon>
        <taxon>Araneoidea</taxon>
        <taxon>Araneidae</taxon>
        <taxon>Araneus</taxon>
    </lineage>
</organism>
<name>A0A4Y2VPP4_ARAVE</name>
<accession>A0A4Y2VPP4</accession>
<reference evidence="3 4" key="1">
    <citation type="journal article" date="2019" name="Sci. Rep.">
        <title>Orb-weaving spider Araneus ventricosus genome elucidates the spidroin gene catalogue.</title>
        <authorList>
            <person name="Kono N."/>
            <person name="Nakamura H."/>
            <person name="Ohtoshi R."/>
            <person name="Moran D.A.P."/>
            <person name="Shinohara A."/>
            <person name="Yoshida Y."/>
            <person name="Fujiwara M."/>
            <person name="Mori M."/>
            <person name="Tomita M."/>
            <person name="Arakawa K."/>
        </authorList>
    </citation>
    <scope>NUCLEOTIDE SEQUENCE [LARGE SCALE GENOMIC DNA]</scope>
</reference>
<dbReference type="Pfam" id="PF01826">
    <property type="entry name" value="TIL"/>
    <property type="match status" value="1"/>
</dbReference>
<dbReference type="Proteomes" id="UP000499080">
    <property type="component" value="Unassembled WGS sequence"/>
</dbReference>
<protein>
    <recommendedName>
        <fullName evidence="1">TIL domain-containing protein</fullName>
    </recommendedName>
</protein>
<evidence type="ECO:0000259" key="1">
    <source>
        <dbReference type="Pfam" id="PF01826"/>
    </source>
</evidence>
<dbReference type="PANTHER" id="PTHR46160:SF9">
    <property type="entry name" value="PROTEIN PRY2-RELATED"/>
    <property type="match status" value="1"/>
</dbReference>
<gene>
    <name evidence="3" type="ORF">AVEN_147304_1</name>
    <name evidence="2" type="ORF">AVEN_70473_1</name>
</gene>
<dbReference type="InterPro" id="IPR002919">
    <property type="entry name" value="TIL_dom"/>
</dbReference>
<dbReference type="EMBL" id="BGPR01049118">
    <property type="protein sequence ID" value="GBO26108.1"/>
    <property type="molecule type" value="Genomic_DNA"/>
</dbReference>
<dbReference type="OrthoDB" id="6468102at2759"/>